<comment type="caution">
    <text evidence="3">The sequence shown here is derived from an EMBL/GenBank/DDBJ whole genome shotgun (WGS) entry which is preliminary data.</text>
</comment>
<dbReference type="EMBL" id="JBFAUK010000024">
    <property type="protein sequence ID" value="MEV5509821.1"/>
    <property type="molecule type" value="Genomic_DNA"/>
</dbReference>
<dbReference type="Proteomes" id="UP001552594">
    <property type="component" value="Unassembled WGS sequence"/>
</dbReference>
<dbReference type="SUPFAM" id="SSF55874">
    <property type="entry name" value="ATPase domain of HSP90 chaperone/DNA topoisomerase II/histidine kinase"/>
    <property type="match status" value="1"/>
</dbReference>
<name>A0ABV3K3T7_STRON</name>
<organism evidence="3 4">
    <name type="scientific">Streptomyces orinoci</name>
    <name type="common">Streptoverticillium orinoci</name>
    <dbReference type="NCBI Taxonomy" id="67339"/>
    <lineage>
        <taxon>Bacteria</taxon>
        <taxon>Bacillati</taxon>
        <taxon>Actinomycetota</taxon>
        <taxon>Actinomycetes</taxon>
        <taxon>Kitasatosporales</taxon>
        <taxon>Streptomycetaceae</taxon>
        <taxon>Streptomyces</taxon>
    </lineage>
</organism>
<proteinExistence type="predicted"/>
<dbReference type="PANTHER" id="PTHR35526">
    <property type="entry name" value="ANTI-SIGMA-F FACTOR RSBW-RELATED"/>
    <property type="match status" value="1"/>
</dbReference>
<dbReference type="Pfam" id="PF13581">
    <property type="entry name" value="HATPase_c_2"/>
    <property type="match status" value="1"/>
</dbReference>
<dbReference type="InterPro" id="IPR050267">
    <property type="entry name" value="Anti-sigma-factor_SerPK"/>
</dbReference>
<dbReference type="PANTHER" id="PTHR35526:SF3">
    <property type="entry name" value="ANTI-SIGMA-F FACTOR RSBW"/>
    <property type="match status" value="1"/>
</dbReference>
<gene>
    <name evidence="3" type="ORF">AB0L16_25850</name>
</gene>
<keyword evidence="3" id="KW-0067">ATP-binding</keyword>
<feature type="domain" description="Histidine kinase/HSP90-like ATPase" evidence="2">
    <location>
        <begin position="14"/>
        <end position="112"/>
    </location>
</feature>
<dbReference type="Gene3D" id="3.30.565.10">
    <property type="entry name" value="Histidine kinase-like ATPase, C-terminal domain"/>
    <property type="match status" value="1"/>
</dbReference>
<evidence type="ECO:0000259" key="2">
    <source>
        <dbReference type="Pfam" id="PF13581"/>
    </source>
</evidence>
<protein>
    <submittedName>
        <fullName evidence="3">ATP-binding protein</fullName>
    </submittedName>
</protein>
<evidence type="ECO:0000313" key="4">
    <source>
        <dbReference type="Proteomes" id="UP001552594"/>
    </source>
</evidence>
<keyword evidence="1" id="KW-0418">Kinase</keyword>
<dbReference type="GO" id="GO:0005524">
    <property type="term" value="F:ATP binding"/>
    <property type="evidence" value="ECO:0007669"/>
    <property type="project" value="UniProtKB-KW"/>
</dbReference>
<dbReference type="InterPro" id="IPR036890">
    <property type="entry name" value="HATPase_C_sf"/>
</dbReference>
<evidence type="ECO:0000313" key="3">
    <source>
        <dbReference type="EMBL" id="MEV5509821.1"/>
    </source>
</evidence>
<evidence type="ECO:0000256" key="1">
    <source>
        <dbReference type="ARBA" id="ARBA00022527"/>
    </source>
</evidence>
<dbReference type="CDD" id="cd16936">
    <property type="entry name" value="HATPase_RsbW-like"/>
    <property type="match status" value="1"/>
</dbReference>
<reference evidence="3 4" key="1">
    <citation type="submission" date="2024-06" db="EMBL/GenBank/DDBJ databases">
        <title>The Natural Products Discovery Center: Release of the First 8490 Sequenced Strains for Exploring Actinobacteria Biosynthetic Diversity.</title>
        <authorList>
            <person name="Kalkreuter E."/>
            <person name="Kautsar S.A."/>
            <person name="Yang D."/>
            <person name="Bader C.D."/>
            <person name="Teijaro C.N."/>
            <person name="Fluegel L."/>
            <person name="Davis C.M."/>
            <person name="Simpson J.R."/>
            <person name="Lauterbach L."/>
            <person name="Steele A.D."/>
            <person name="Gui C."/>
            <person name="Meng S."/>
            <person name="Li G."/>
            <person name="Viehrig K."/>
            <person name="Ye F."/>
            <person name="Su P."/>
            <person name="Kiefer A.F."/>
            <person name="Nichols A."/>
            <person name="Cepeda A.J."/>
            <person name="Yan W."/>
            <person name="Fan B."/>
            <person name="Jiang Y."/>
            <person name="Adhikari A."/>
            <person name="Zheng C.-J."/>
            <person name="Schuster L."/>
            <person name="Cowan T.M."/>
            <person name="Smanski M.J."/>
            <person name="Chevrette M.G."/>
            <person name="De Carvalho L.P.S."/>
            <person name="Shen B."/>
        </authorList>
    </citation>
    <scope>NUCLEOTIDE SEQUENCE [LARGE SCALE GENOMIC DNA]</scope>
    <source>
        <strain evidence="3 4">NPDC052347</strain>
    </source>
</reference>
<keyword evidence="1" id="KW-0808">Transferase</keyword>
<sequence>MSTFMTPSGQRFFASVPASVGLARDFADKALLAWGLSALADDVRLCVSELATNAVVHANNHGGFLVRLAIDGSYLHLEVHDDHPRRPELRLPTHDITSGRGLHLVAALSTGWGVAPLAPTGKIVWSRFAITPALQETPC</sequence>
<keyword evidence="3" id="KW-0547">Nucleotide-binding</keyword>
<dbReference type="InterPro" id="IPR003594">
    <property type="entry name" value="HATPase_dom"/>
</dbReference>
<accession>A0ABV3K3T7</accession>
<keyword evidence="1" id="KW-0723">Serine/threonine-protein kinase</keyword>
<keyword evidence="4" id="KW-1185">Reference proteome</keyword>
<dbReference type="RefSeq" id="WP_338323674.1">
    <property type="nucleotide sequence ID" value="NZ_JBFAUK010000024.1"/>
</dbReference>